<dbReference type="Proteomes" id="UP001420932">
    <property type="component" value="Unassembled WGS sequence"/>
</dbReference>
<dbReference type="EMBL" id="JBBNAF010000004">
    <property type="protein sequence ID" value="KAK9151417.1"/>
    <property type="molecule type" value="Genomic_DNA"/>
</dbReference>
<comment type="caution">
    <text evidence="1">The sequence shown here is derived from an EMBL/GenBank/DDBJ whole genome shotgun (WGS) entry which is preliminary data.</text>
</comment>
<gene>
    <name evidence="1" type="ORF">Syun_009726</name>
</gene>
<protein>
    <submittedName>
        <fullName evidence="1">Uncharacterized protein</fullName>
    </submittedName>
</protein>
<organism evidence="1 2">
    <name type="scientific">Stephania yunnanensis</name>
    <dbReference type="NCBI Taxonomy" id="152371"/>
    <lineage>
        <taxon>Eukaryota</taxon>
        <taxon>Viridiplantae</taxon>
        <taxon>Streptophyta</taxon>
        <taxon>Embryophyta</taxon>
        <taxon>Tracheophyta</taxon>
        <taxon>Spermatophyta</taxon>
        <taxon>Magnoliopsida</taxon>
        <taxon>Ranunculales</taxon>
        <taxon>Menispermaceae</taxon>
        <taxon>Menispermoideae</taxon>
        <taxon>Cissampelideae</taxon>
        <taxon>Stephania</taxon>
    </lineage>
</organism>
<evidence type="ECO:0000313" key="1">
    <source>
        <dbReference type="EMBL" id="KAK9151417.1"/>
    </source>
</evidence>
<reference evidence="1 2" key="1">
    <citation type="submission" date="2024-01" db="EMBL/GenBank/DDBJ databases">
        <title>Genome assemblies of Stephania.</title>
        <authorList>
            <person name="Yang L."/>
        </authorList>
    </citation>
    <scope>NUCLEOTIDE SEQUENCE [LARGE SCALE GENOMIC DNA]</scope>
    <source>
        <strain evidence="1">YNDBR</strain>
        <tissue evidence="1">Leaf</tissue>
    </source>
</reference>
<keyword evidence="2" id="KW-1185">Reference proteome</keyword>
<dbReference type="AlphaFoldDB" id="A0AAP0PPA9"/>
<proteinExistence type="predicted"/>
<name>A0AAP0PPA9_9MAGN</name>
<evidence type="ECO:0000313" key="2">
    <source>
        <dbReference type="Proteomes" id="UP001420932"/>
    </source>
</evidence>
<accession>A0AAP0PPA9</accession>
<sequence>MAAVICCCCRFESTIKLQIISRVLKGLRRFGEMTDQAGARAQRSSDALGDPRLGRRLAGDSRFVKEFYSFFNGLLGTNTLGANPNPLWKVVTTILRD</sequence>